<dbReference type="eggNOG" id="COG3344">
    <property type="taxonomic scope" value="Bacteria"/>
</dbReference>
<sequence length="595" mass="69323">MREMRTAKTILTVIHERGKQDKPLERVYKLLFNRELYLIAYAKLYPNNGAMTKGVTEETIDGMSIQKIDRIIEQLRRETYYWRPARREYIPKKNGKHRPLGIPVWSDKLLQEVIRMILEAYYEPQFSEHSHGFRPKRGCHTALQEIQTWKGTRWFIEGDISSYFDTIDHDVLITMLSRQIQDGRFIRLIKNMLEAGYLDDWKFHKTISGTPQGGVISPLLANIYLHQFDKWVGEELIPQYTRGKKQKANSAYNRLSRRIKCYQDKGDYKKAHQLIVERRNLPSVDTYDTSYRRLRYVRYADDFILGFTGSKAEAKAIKKQIGDFLNTKLSLELSQEKTLITHATGESAKFLGYEIKAQRVNDYIDNKGRRSANGVIALFVPASVIESKCRQYMKNGKAIHRNNLLQDDDFSIVQTYQQEYRGLVQYYILAQNLSWFSKVYWYMETSLLKTLAFKHKSSINKMLAKYKTTTTSTNGRTVPCLQVVVPREDKPPLVATWGGISLSYKKKTVIEDAPYQVYGGRTELIKRLLANKCELCGSEENIEVHHIRKLADLNKHNGKLVPKWKEVMSARRRKTLVTCRDCHHAIHNGSINTRL</sequence>
<evidence type="ECO:0000256" key="1">
    <source>
        <dbReference type="ARBA" id="ARBA00022763"/>
    </source>
</evidence>
<dbReference type="InterPro" id="IPR049030">
    <property type="entry name" value="AI2M-like_HNH"/>
</dbReference>
<dbReference type="Pfam" id="PF01348">
    <property type="entry name" value="Intron_maturas2"/>
    <property type="match status" value="1"/>
</dbReference>
<dbReference type="EMBL" id="ANQC01000144">
    <property type="protein sequence ID" value="ESV55839.1"/>
    <property type="molecule type" value="Genomic_DNA"/>
</dbReference>
<evidence type="ECO:0000313" key="4">
    <source>
        <dbReference type="Proteomes" id="UP000018482"/>
    </source>
</evidence>
<dbReference type="AlphaFoldDB" id="V6Z8A5"/>
<dbReference type="GO" id="GO:0006397">
    <property type="term" value="P:mRNA processing"/>
    <property type="evidence" value="ECO:0007669"/>
    <property type="project" value="InterPro"/>
</dbReference>
<dbReference type="GO" id="GO:0006974">
    <property type="term" value="P:DNA damage response"/>
    <property type="evidence" value="ECO:0007669"/>
    <property type="project" value="UniProtKB-KW"/>
</dbReference>
<accession>V6Z8A5</accession>
<dbReference type="SUPFAM" id="SSF56672">
    <property type="entry name" value="DNA/RNA polymerases"/>
    <property type="match status" value="1"/>
</dbReference>
<dbReference type="PROSITE" id="PS50878">
    <property type="entry name" value="RT_POL"/>
    <property type="match status" value="1"/>
</dbReference>
<evidence type="ECO:0000313" key="3">
    <source>
        <dbReference type="EMBL" id="ESV55839.1"/>
    </source>
</evidence>
<dbReference type="InterPro" id="IPR024937">
    <property type="entry name" value="Domain_X"/>
</dbReference>
<gene>
    <name evidence="3" type="ORF">SAG0136_11725</name>
</gene>
<dbReference type="Proteomes" id="UP000018482">
    <property type="component" value="Unassembled WGS sequence"/>
</dbReference>
<keyword evidence="1" id="KW-0227">DNA damage</keyword>
<comment type="caution">
    <text evidence="3">The sequence shown here is derived from an EMBL/GenBank/DDBJ whole genome shotgun (WGS) entry which is preliminary data.</text>
</comment>
<dbReference type="PANTHER" id="PTHR34047:SF8">
    <property type="entry name" value="PROTEIN YKFC"/>
    <property type="match status" value="1"/>
</dbReference>
<dbReference type="Pfam" id="PF00078">
    <property type="entry name" value="RVT_1"/>
    <property type="match status" value="1"/>
</dbReference>
<dbReference type="InterPro" id="IPR043502">
    <property type="entry name" value="DNA/RNA_pol_sf"/>
</dbReference>
<proteinExistence type="predicted"/>
<dbReference type="CDD" id="cd01651">
    <property type="entry name" value="RT_G2_intron"/>
    <property type="match status" value="1"/>
</dbReference>
<protein>
    <submittedName>
        <fullName evidence="3">Maturase</fullName>
    </submittedName>
</protein>
<dbReference type="PANTHER" id="PTHR34047">
    <property type="entry name" value="NUCLEAR INTRON MATURASE 1, MITOCHONDRIAL-RELATED"/>
    <property type="match status" value="1"/>
</dbReference>
<dbReference type="InterPro" id="IPR000477">
    <property type="entry name" value="RT_dom"/>
</dbReference>
<evidence type="ECO:0000259" key="2">
    <source>
        <dbReference type="PROSITE" id="PS50878"/>
    </source>
</evidence>
<dbReference type="InterPro" id="IPR051083">
    <property type="entry name" value="GrpII_Intron_Splice-Mob/Def"/>
</dbReference>
<feature type="domain" description="Reverse transcriptase" evidence="2">
    <location>
        <begin position="71"/>
        <end position="355"/>
    </location>
</feature>
<reference evidence="3 4" key="1">
    <citation type="submission" date="2013-05" db="EMBL/GenBank/DDBJ databases">
        <authorList>
            <person name="Richards V.P."/>
            <person name="Durkin S.A.S."/>
            <person name="Kim M."/>
            <person name="Pavinski Bitar P.D."/>
            <person name="Stanhope M.J."/>
            <person name="Town C.D."/>
            <person name="Venter J.C."/>
        </authorList>
    </citation>
    <scope>NUCLEOTIDE SEQUENCE [LARGE SCALE GENOMIC DNA]</scope>
    <source>
        <strain evidence="3 4">LMG 14747</strain>
    </source>
</reference>
<dbReference type="Pfam" id="PF21368">
    <property type="entry name" value="AI2M-like_HNH"/>
    <property type="match status" value="1"/>
</dbReference>
<name>V6Z8A5_STRAG</name>
<organism evidence="3 4">
    <name type="scientific">Streptococcus agalactiae LMG 14747</name>
    <dbReference type="NCBI Taxonomy" id="1154860"/>
    <lineage>
        <taxon>Bacteria</taxon>
        <taxon>Bacillati</taxon>
        <taxon>Bacillota</taxon>
        <taxon>Bacilli</taxon>
        <taxon>Lactobacillales</taxon>
        <taxon>Streptococcaceae</taxon>
        <taxon>Streptococcus</taxon>
    </lineage>
</organism>